<comment type="caution">
    <text evidence="2">The sequence shown here is derived from an EMBL/GenBank/DDBJ whole genome shotgun (WGS) entry which is preliminary data.</text>
</comment>
<proteinExistence type="predicted"/>
<accession>A0A399RRT1</accession>
<sequence length="170" mass="18373">MSLLYQGRCWKFGDDVSCDGDIVSLELAFARETRPSVLREALFAHCDPGFSSKVNDGDLIVAGKRFGTGHAHPQAAYALSAAKVGVIAASIPRGHFRNLVMAGVPFLTCASQIVAGCESGDRLVVDFERGTIHNKTRSTSASIDPLPDVLLETIRIGGWKEAFRRRLQNG</sequence>
<dbReference type="InterPro" id="IPR015928">
    <property type="entry name" value="Aconitase/3IPM_dehydase_swvl"/>
</dbReference>
<gene>
    <name evidence="2" type="ORF">D1223_02510</name>
</gene>
<dbReference type="AlphaFoldDB" id="A0A399RRT1"/>
<reference evidence="2 3" key="1">
    <citation type="submission" date="2018-08" db="EMBL/GenBank/DDBJ databases">
        <title>Henriciella mobilis sp. nov., isolated from seawater.</title>
        <authorList>
            <person name="Cheng H."/>
            <person name="Wu Y.-H."/>
            <person name="Xu X.-W."/>
            <person name="Guo L.-L."/>
        </authorList>
    </citation>
    <scope>NUCLEOTIDE SEQUENCE [LARGE SCALE GENOMIC DNA]</scope>
    <source>
        <strain evidence="2 3">JN25</strain>
    </source>
</reference>
<evidence type="ECO:0000313" key="3">
    <source>
        <dbReference type="Proteomes" id="UP000266385"/>
    </source>
</evidence>
<dbReference type="Gene3D" id="3.20.19.10">
    <property type="entry name" value="Aconitase, domain 4"/>
    <property type="match status" value="1"/>
</dbReference>
<protein>
    <recommendedName>
        <fullName evidence="4">3-isopropylmalate dehydratase</fullName>
    </recommendedName>
</protein>
<dbReference type="Proteomes" id="UP000266385">
    <property type="component" value="Unassembled WGS sequence"/>
</dbReference>
<evidence type="ECO:0000256" key="1">
    <source>
        <dbReference type="ARBA" id="ARBA00023239"/>
    </source>
</evidence>
<name>A0A399RRT1_9PROT</name>
<evidence type="ECO:0000313" key="2">
    <source>
        <dbReference type="EMBL" id="RIJ32739.1"/>
    </source>
</evidence>
<dbReference type="SUPFAM" id="SSF52016">
    <property type="entry name" value="LeuD/IlvD-like"/>
    <property type="match status" value="1"/>
</dbReference>
<keyword evidence="1" id="KW-0456">Lyase</keyword>
<dbReference type="GO" id="GO:0016829">
    <property type="term" value="F:lyase activity"/>
    <property type="evidence" value="ECO:0007669"/>
    <property type="project" value="UniProtKB-KW"/>
</dbReference>
<dbReference type="RefSeq" id="WP_119374821.1">
    <property type="nucleotide sequence ID" value="NZ_QWFX01000005.1"/>
</dbReference>
<dbReference type="OrthoDB" id="9777465at2"/>
<evidence type="ECO:0008006" key="4">
    <source>
        <dbReference type="Google" id="ProtNLM"/>
    </source>
</evidence>
<dbReference type="PANTHER" id="PTHR43345">
    <property type="entry name" value="3-ISOPROPYLMALATE DEHYDRATASE SMALL SUBUNIT 2-RELATED-RELATED"/>
    <property type="match status" value="1"/>
</dbReference>
<dbReference type="EMBL" id="QWFX01000005">
    <property type="protein sequence ID" value="RIJ32739.1"/>
    <property type="molecule type" value="Genomic_DNA"/>
</dbReference>
<organism evidence="2 3">
    <name type="scientific">Henriciella mobilis</name>
    <dbReference type="NCBI Taxonomy" id="2305467"/>
    <lineage>
        <taxon>Bacteria</taxon>
        <taxon>Pseudomonadati</taxon>
        <taxon>Pseudomonadota</taxon>
        <taxon>Alphaproteobacteria</taxon>
        <taxon>Hyphomonadales</taxon>
        <taxon>Hyphomonadaceae</taxon>
        <taxon>Henriciella</taxon>
    </lineage>
</organism>
<keyword evidence="3" id="KW-1185">Reference proteome</keyword>
<dbReference type="PANTHER" id="PTHR43345:SF2">
    <property type="entry name" value="3-ISOPROPYLMALATE DEHYDRATASE SMALL SUBUNIT 1"/>
    <property type="match status" value="1"/>
</dbReference>
<dbReference type="InterPro" id="IPR050075">
    <property type="entry name" value="LeuD"/>
</dbReference>